<evidence type="ECO:0000256" key="8">
    <source>
        <dbReference type="SAM" id="Phobius"/>
    </source>
</evidence>
<dbReference type="PROSITE" id="PS50885">
    <property type="entry name" value="HAMP"/>
    <property type="match status" value="1"/>
</dbReference>
<dbReference type="InterPro" id="IPR003660">
    <property type="entry name" value="HAMP_dom"/>
</dbReference>
<feature type="domain" description="Methyl-accepting transducer" evidence="9">
    <location>
        <begin position="446"/>
        <end position="682"/>
    </location>
</feature>
<dbReference type="SMART" id="SM00283">
    <property type="entry name" value="MA"/>
    <property type="match status" value="1"/>
</dbReference>
<comment type="caution">
    <text evidence="11">The sequence shown here is derived from an EMBL/GenBank/DDBJ whole genome shotgun (WGS) entry which is preliminary data.</text>
</comment>
<organism evidence="11 12">
    <name type="scientific">Marinobacterium mangrovicola</name>
    <dbReference type="NCBI Taxonomy" id="1476959"/>
    <lineage>
        <taxon>Bacteria</taxon>
        <taxon>Pseudomonadati</taxon>
        <taxon>Pseudomonadota</taxon>
        <taxon>Gammaproteobacteria</taxon>
        <taxon>Oceanospirillales</taxon>
        <taxon>Oceanospirillaceae</taxon>
        <taxon>Marinobacterium</taxon>
    </lineage>
</organism>
<gene>
    <name evidence="11" type="ORF">CLV83_2090</name>
</gene>
<evidence type="ECO:0000256" key="3">
    <source>
        <dbReference type="ARBA" id="ARBA00022989"/>
    </source>
</evidence>
<dbReference type="Gene3D" id="1.10.287.950">
    <property type="entry name" value="Methyl-accepting chemotaxis protein"/>
    <property type="match status" value="1"/>
</dbReference>
<dbReference type="FunFam" id="1.10.287.950:FF:000001">
    <property type="entry name" value="Methyl-accepting chemotaxis sensory transducer"/>
    <property type="match status" value="1"/>
</dbReference>
<evidence type="ECO:0000313" key="11">
    <source>
        <dbReference type="EMBL" id="TCK07232.1"/>
    </source>
</evidence>
<dbReference type="Proteomes" id="UP000294546">
    <property type="component" value="Unassembled WGS sequence"/>
</dbReference>
<feature type="transmembrane region" description="Helical" evidence="8">
    <location>
        <begin position="12"/>
        <end position="33"/>
    </location>
</feature>
<dbReference type="PROSITE" id="PS50111">
    <property type="entry name" value="CHEMOTAXIS_TRANSDUC_2"/>
    <property type="match status" value="1"/>
</dbReference>
<keyword evidence="5 7" id="KW-0807">Transducer</keyword>
<evidence type="ECO:0000256" key="5">
    <source>
        <dbReference type="ARBA" id="ARBA00023224"/>
    </source>
</evidence>
<dbReference type="GO" id="GO:0016020">
    <property type="term" value="C:membrane"/>
    <property type="evidence" value="ECO:0007669"/>
    <property type="project" value="UniProtKB-SubCell"/>
</dbReference>
<evidence type="ECO:0000313" key="12">
    <source>
        <dbReference type="Proteomes" id="UP000294546"/>
    </source>
</evidence>
<reference evidence="11 12" key="1">
    <citation type="submission" date="2019-03" db="EMBL/GenBank/DDBJ databases">
        <title>Genomic Encyclopedia of Archaeal and Bacterial Type Strains, Phase II (KMG-II): from individual species to whole genera.</title>
        <authorList>
            <person name="Goeker M."/>
        </authorList>
    </citation>
    <scope>NUCLEOTIDE SEQUENCE [LARGE SCALE GENOMIC DNA]</scope>
    <source>
        <strain evidence="11 12">DSM 27697</strain>
    </source>
</reference>
<evidence type="ECO:0000259" key="9">
    <source>
        <dbReference type="PROSITE" id="PS50111"/>
    </source>
</evidence>
<comment type="subcellular location">
    <subcellularLocation>
        <location evidence="1">Membrane</location>
        <topology evidence="1">Multi-pass membrane protein</topology>
    </subcellularLocation>
</comment>
<dbReference type="Pfam" id="PF00672">
    <property type="entry name" value="HAMP"/>
    <property type="match status" value="1"/>
</dbReference>
<dbReference type="PANTHER" id="PTHR32089:SF119">
    <property type="entry name" value="METHYL-ACCEPTING CHEMOTAXIS PROTEIN CTPL"/>
    <property type="match status" value="1"/>
</dbReference>
<keyword evidence="2 8" id="KW-0812">Transmembrane</keyword>
<dbReference type="SMART" id="SM00304">
    <property type="entry name" value="HAMP"/>
    <property type="match status" value="1"/>
</dbReference>
<evidence type="ECO:0000256" key="2">
    <source>
        <dbReference type="ARBA" id="ARBA00022692"/>
    </source>
</evidence>
<proteinExistence type="inferred from homology"/>
<dbReference type="Pfam" id="PF00015">
    <property type="entry name" value="MCPsignal"/>
    <property type="match status" value="1"/>
</dbReference>
<feature type="domain" description="HAMP" evidence="10">
    <location>
        <begin position="387"/>
        <end position="441"/>
    </location>
</feature>
<dbReference type="RefSeq" id="WP_132291480.1">
    <property type="nucleotide sequence ID" value="NZ_SMFU01000008.1"/>
</dbReference>
<dbReference type="InterPro" id="IPR004089">
    <property type="entry name" value="MCPsignal_dom"/>
</dbReference>
<protein>
    <submittedName>
        <fullName evidence="11">Methyl-accepting chemotaxis protein</fullName>
    </submittedName>
</protein>
<dbReference type="OrthoDB" id="9760371at2"/>
<keyword evidence="4 8" id="KW-0472">Membrane</keyword>
<comment type="similarity">
    <text evidence="6">Belongs to the methyl-accepting chemotaxis (MCP) protein family.</text>
</comment>
<keyword evidence="12" id="KW-1185">Reference proteome</keyword>
<evidence type="ECO:0000256" key="1">
    <source>
        <dbReference type="ARBA" id="ARBA00004141"/>
    </source>
</evidence>
<evidence type="ECO:0000256" key="6">
    <source>
        <dbReference type="ARBA" id="ARBA00029447"/>
    </source>
</evidence>
<keyword evidence="3 8" id="KW-1133">Transmembrane helix</keyword>
<dbReference type="CDD" id="cd06225">
    <property type="entry name" value="HAMP"/>
    <property type="match status" value="1"/>
</dbReference>
<feature type="transmembrane region" description="Helical" evidence="8">
    <location>
        <begin position="366"/>
        <end position="386"/>
    </location>
</feature>
<dbReference type="EMBL" id="SMFU01000008">
    <property type="protein sequence ID" value="TCK07232.1"/>
    <property type="molecule type" value="Genomic_DNA"/>
</dbReference>
<evidence type="ECO:0000256" key="4">
    <source>
        <dbReference type="ARBA" id="ARBA00023136"/>
    </source>
</evidence>
<dbReference type="GO" id="GO:0006935">
    <property type="term" value="P:chemotaxis"/>
    <property type="evidence" value="ECO:0007669"/>
    <property type="project" value="UniProtKB-ARBA"/>
</dbReference>
<name>A0A4R1GRR6_9GAMM</name>
<evidence type="ECO:0000256" key="7">
    <source>
        <dbReference type="PROSITE-ProRule" id="PRU00284"/>
    </source>
</evidence>
<dbReference type="AlphaFoldDB" id="A0A4R1GRR6"/>
<dbReference type="PANTHER" id="PTHR32089">
    <property type="entry name" value="METHYL-ACCEPTING CHEMOTAXIS PROTEIN MCPB"/>
    <property type="match status" value="1"/>
</dbReference>
<dbReference type="SUPFAM" id="SSF58104">
    <property type="entry name" value="Methyl-accepting chemotaxis protein (MCP) signaling domain"/>
    <property type="match status" value="1"/>
</dbReference>
<dbReference type="CDD" id="cd11386">
    <property type="entry name" value="MCP_signal"/>
    <property type="match status" value="1"/>
</dbReference>
<dbReference type="GO" id="GO:0007165">
    <property type="term" value="P:signal transduction"/>
    <property type="evidence" value="ECO:0007669"/>
    <property type="project" value="UniProtKB-KW"/>
</dbReference>
<evidence type="ECO:0000259" key="10">
    <source>
        <dbReference type="PROSITE" id="PS50885"/>
    </source>
</evidence>
<sequence length="718" mass="77565">MKLNISIKQSLIAGLAVNLLALVLFGVIAFTSISTLNTNQSALSQLALFESQSGTISQAVNTVLGHNSRVSASATVDELDSIGREADRSGFDEALALSEQTIADFGLPEDKQVELEQGLKELGTRFEQFADTSGQFYDQSRQILLLKEQMPELIAEIDAQTDQSIGLIADLSNELGHLVTRESRRFLRSVRSLKDTDSEALGELRSGFQEIVFGNVRTALTVSEQIRFDMVKLTALSRRLLLVEDLQRLQVLKAEQFEPLDQALLDNLERLDGLLHEAPGLQQKAEALRGEYQQMRSLLTDSEQGLFTAKVAQLRYQFALSNVELQLEQMMLQVLNQLDLLKGLAETVRVQEDAASAEIANNARNLMLVAGSAMALLLLVVGVLLLRRIIAPLNFISGRMDEIANGDGDLTARISLDREDEIGKLAQNFNAFVALIQDLVRKTAGASAEVSRASEQTSSSAELMAEGVDAQKREIDSVVSAVQEMAYSLEEVSNSVASTSGSASQVDDLAKTGRGQVDQVIQRIRDVANHVKQGTEVVGQLNEDSESIGEVLDVISSISERTNLLALNAAIEAARAGEAGRGFSVVADEVRNLAQQTQDSTARIQAIIDKLRTNAQAANDAIRQGYDQSLVAVESADAAGSALSQVTESMANIRLMAEQVAAATEQQSAVANDINKHMVAISDVSDRASDQVQAMRDECSGLKSQAYGLGSVVGAFKI</sequence>
<accession>A0A4R1GRR6</accession>